<reference evidence="2 3" key="1">
    <citation type="submission" date="2017-05" db="EMBL/GenBank/DDBJ databases">
        <title>De novo genome assembly of Deniococcus indicus strain DR1.</title>
        <authorList>
            <person name="Chauhan D."/>
            <person name="Yennamalli R.M."/>
            <person name="Priyadarshini R."/>
        </authorList>
    </citation>
    <scope>NUCLEOTIDE SEQUENCE [LARGE SCALE GENOMIC DNA]</scope>
    <source>
        <strain evidence="2 3">DR1</strain>
    </source>
</reference>
<name>A0A246BGH8_9DEIO</name>
<dbReference type="EMBL" id="NHMK01000025">
    <property type="protein sequence ID" value="OWL94333.1"/>
    <property type="molecule type" value="Genomic_DNA"/>
</dbReference>
<organism evidence="2 3">
    <name type="scientific">Deinococcus indicus</name>
    <dbReference type="NCBI Taxonomy" id="223556"/>
    <lineage>
        <taxon>Bacteria</taxon>
        <taxon>Thermotogati</taxon>
        <taxon>Deinococcota</taxon>
        <taxon>Deinococci</taxon>
        <taxon>Deinococcales</taxon>
        <taxon>Deinococcaceae</taxon>
        <taxon>Deinococcus</taxon>
    </lineage>
</organism>
<feature type="region of interest" description="Disordered" evidence="1">
    <location>
        <begin position="1"/>
        <end position="76"/>
    </location>
</feature>
<evidence type="ECO:0000313" key="2">
    <source>
        <dbReference type="EMBL" id="OWL94333.1"/>
    </source>
</evidence>
<gene>
    <name evidence="2" type="ORF">CBQ26_15865</name>
</gene>
<sequence length="76" mass="7773">MRPCPDRLPARPGQRRVRGGPRGRPGGPGGAGAVHGDRRVRRAVHAEGAGAGRPAPRRVGGPGAAGRPAGRHPVRQ</sequence>
<feature type="compositionally biased region" description="Gly residues" evidence="1">
    <location>
        <begin position="22"/>
        <end position="33"/>
    </location>
</feature>
<evidence type="ECO:0000313" key="3">
    <source>
        <dbReference type="Proteomes" id="UP000197208"/>
    </source>
</evidence>
<dbReference type="AlphaFoldDB" id="A0A246BGH8"/>
<comment type="caution">
    <text evidence="2">The sequence shown here is derived from an EMBL/GenBank/DDBJ whole genome shotgun (WGS) entry which is preliminary data.</text>
</comment>
<proteinExistence type="predicted"/>
<dbReference type="Proteomes" id="UP000197208">
    <property type="component" value="Unassembled WGS sequence"/>
</dbReference>
<protein>
    <submittedName>
        <fullName evidence="2">Uncharacterized protein</fullName>
    </submittedName>
</protein>
<evidence type="ECO:0000256" key="1">
    <source>
        <dbReference type="SAM" id="MobiDB-lite"/>
    </source>
</evidence>
<keyword evidence="3" id="KW-1185">Reference proteome</keyword>
<accession>A0A246BGH8</accession>